<evidence type="ECO:0000313" key="2">
    <source>
        <dbReference type="EMBL" id="GFP95869.1"/>
    </source>
</evidence>
<dbReference type="Proteomes" id="UP000653305">
    <property type="component" value="Unassembled WGS sequence"/>
</dbReference>
<keyword evidence="3" id="KW-1185">Reference proteome</keyword>
<protein>
    <submittedName>
        <fullName evidence="2">Pra1 family protein d</fullName>
    </submittedName>
</protein>
<comment type="caution">
    <text evidence="2">The sequence shown here is derived from an EMBL/GenBank/DDBJ whole genome shotgun (WGS) entry which is preliminary data.</text>
</comment>
<dbReference type="AlphaFoldDB" id="A0A830C9A3"/>
<accession>A0A830C9A3</accession>
<feature type="region of interest" description="Disordered" evidence="1">
    <location>
        <begin position="30"/>
        <end position="51"/>
    </location>
</feature>
<evidence type="ECO:0000313" key="3">
    <source>
        <dbReference type="Proteomes" id="UP000653305"/>
    </source>
</evidence>
<gene>
    <name evidence="2" type="ORF">PHJA_001731100</name>
</gene>
<sequence length="105" mass="12114">MAAVLKPLGPQPPYLLLRIHLPPLSESPIFPPKLRRSHSPRLPPGPPHPPPLADTLHLHFLRLGIPNFLARRAIDRLRLQHRSENNRRVSRRDDLGRYLMDRSLV</sequence>
<reference evidence="2" key="1">
    <citation type="submission" date="2020-07" db="EMBL/GenBank/DDBJ databases">
        <title>Ethylene signaling mediates host invasion by parasitic plants.</title>
        <authorList>
            <person name="Yoshida S."/>
        </authorList>
    </citation>
    <scope>NUCLEOTIDE SEQUENCE</scope>
    <source>
        <strain evidence="2">Okayama</strain>
    </source>
</reference>
<feature type="compositionally biased region" description="Pro residues" evidence="1">
    <location>
        <begin position="41"/>
        <end position="51"/>
    </location>
</feature>
<dbReference type="EMBL" id="BMAC01000410">
    <property type="protein sequence ID" value="GFP95869.1"/>
    <property type="molecule type" value="Genomic_DNA"/>
</dbReference>
<name>A0A830C9A3_9LAMI</name>
<proteinExistence type="predicted"/>
<organism evidence="2 3">
    <name type="scientific">Phtheirospermum japonicum</name>
    <dbReference type="NCBI Taxonomy" id="374723"/>
    <lineage>
        <taxon>Eukaryota</taxon>
        <taxon>Viridiplantae</taxon>
        <taxon>Streptophyta</taxon>
        <taxon>Embryophyta</taxon>
        <taxon>Tracheophyta</taxon>
        <taxon>Spermatophyta</taxon>
        <taxon>Magnoliopsida</taxon>
        <taxon>eudicotyledons</taxon>
        <taxon>Gunneridae</taxon>
        <taxon>Pentapetalae</taxon>
        <taxon>asterids</taxon>
        <taxon>lamiids</taxon>
        <taxon>Lamiales</taxon>
        <taxon>Orobanchaceae</taxon>
        <taxon>Orobanchaceae incertae sedis</taxon>
        <taxon>Phtheirospermum</taxon>
    </lineage>
</organism>
<evidence type="ECO:0000256" key="1">
    <source>
        <dbReference type="SAM" id="MobiDB-lite"/>
    </source>
</evidence>